<dbReference type="Bgee" id="FBgn0268116">
    <property type="expression patterns" value="Expressed in embryo"/>
</dbReference>
<feature type="compositionally biased region" description="Basic residues" evidence="1">
    <location>
        <begin position="108"/>
        <end position="129"/>
    </location>
</feature>
<dbReference type="AlphaFoldDB" id="A0A0J9RDT9"/>
<reference evidence="2" key="2">
    <citation type="submission" date="2014-06" db="EMBL/GenBank/DDBJ databases">
        <authorList>
            <person name="Hu T."/>
            <person name="Eisen M.B."/>
            <person name="Thornton K.R."/>
            <person name="Andolfatto P."/>
        </authorList>
    </citation>
    <scope>NUCLEOTIDE SEQUENCE</scope>
    <source>
        <strain evidence="2">W501</strain>
    </source>
</reference>
<dbReference type="PANTHER" id="PTHR21398">
    <property type="entry name" value="AGAP007094-PA"/>
    <property type="match status" value="1"/>
</dbReference>
<dbReference type="PANTHER" id="PTHR21398:SF22">
    <property type="entry name" value="IP12060P-RELATED"/>
    <property type="match status" value="1"/>
</dbReference>
<proteinExistence type="predicted"/>
<sequence length="295" mass="34124">MDGRGTFIVLLIFGYFRSSQAKFVWSTGGASSLFVAIALPLDLRFEKAFLSYNFEVSYDLPRTWKKKPPFLRHGNGTNDESLLSDHHGHHQNDDFVYDDYYDDDQHSGNKHKHKHHQHHHDKKKKKTKPKPGSVIKPQKNKPKHKHKKKHKSKPKPPPEVDEDDYKDFFQGFPLDGMGESVGRDRQRRSLLSRTKFYEIINHRFELHGLGSGDSCLLRLICEANSYQLGDLNGVLGNLIHVMFSPSSSRYEELPKRYYIAELDGRNGNCGGYRLRCEHSVLDMITQPVKNKNKVH</sequence>
<feature type="compositionally biased region" description="Basic residues" evidence="1">
    <location>
        <begin position="138"/>
        <end position="154"/>
    </location>
</feature>
<dbReference type="SMART" id="SM00718">
    <property type="entry name" value="DM4_12"/>
    <property type="match status" value="1"/>
</dbReference>
<organism evidence="2">
    <name type="scientific">Drosophila simulans</name>
    <name type="common">Fruit fly</name>
    <dbReference type="NCBI Taxonomy" id="7240"/>
    <lineage>
        <taxon>Eukaryota</taxon>
        <taxon>Metazoa</taxon>
        <taxon>Ecdysozoa</taxon>
        <taxon>Arthropoda</taxon>
        <taxon>Hexapoda</taxon>
        <taxon>Insecta</taxon>
        <taxon>Pterygota</taxon>
        <taxon>Neoptera</taxon>
        <taxon>Endopterygota</taxon>
        <taxon>Diptera</taxon>
        <taxon>Brachycera</taxon>
        <taxon>Muscomorpha</taxon>
        <taxon>Ephydroidea</taxon>
        <taxon>Drosophilidae</taxon>
        <taxon>Drosophila</taxon>
        <taxon>Sophophora</taxon>
    </lineage>
</organism>
<reference evidence="2" key="3">
    <citation type="submission" date="2015-04" db="EMBL/GenBank/DDBJ databases">
        <authorList>
            <consortium name="FlyBase"/>
        </authorList>
    </citation>
    <scope>NUCLEOTIDE SEQUENCE</scope>
    <source>
        <strain evidence="2">W501</strain>
    </source>
</reference>
<evidence type="ECO:0000313" key="2">
    <source>
        <dbReference type="EMBL" id="KMY93754.1"/>
    </source>
</evidence>
<dbReference type="OrthoDB" id="6340174at2759"/>
<dbReference type="EMBL" id="CM002911">
    <property type="protein sequence ID" value="KMY93754.1"/>
    <property type="molecule type" value="Genomic_DNA"/>
</dbReference>
<dbReference type="InterPro" id="IPR006631">
    <property type="entry name" value="DM4_12"/>
</dbReference>
<name>A0A0J9RDT9_DROSI</name>
<evidence type="ECO:0000256" key="1">
    <source>
        <dbReference type="SAM" id="MobiDB-lite"/>
    </source>
</evidence>
<feature type="region of interest" description="Disordered" evidence="1">
    <location>
        <begin position="98"/>
        <end position="165"/>
    </location>
</feature>
<reference evidence="2" key="1">
    <citation type="journal article" date="2013" name="Genome Res.">
        <title>A second-generation assembly of the Drosophila simulans genome provides new insights into patterns of lineage-specific divergence.</title>
        <authorList>
            <person name="Hu T.T."/>
            <person name="Eisen M.B."/>
            <person name="Thornton K.R."/>
            <person name="Andolfatto P."/>
        </authorList>
    </citation>
    <scope>NUCLEOTIDE SEQUENCE [LARGE SCALE GENOMIC DNA]</scope>
    <source>
        <strain evidence="2">W501</strain>
    </source>
</reference>
<dbReference type="KEGG" id="dsi:Dsimw501_GD26826"/>
<dbReference type="Pfam" id="PF07841">
    <property type="entry name" value="DM4_12"/>
    <property type="match status" value="1"/>
</dbReference>
<dbReference type="Proteomes" id="UP000035880">
    <property type="component" value="Chromosome 2R"/>
</dbReference>
<accession>A0A0J9RDT9</accession>
<protein>
    <submittedName>
        <fullName evidence="2">Uncharacterized protein</fullName>
    </submittedName>
</protein>
<gene>
    <name evidence="2" type="primary">Dsim\GD26826</name>
    <name evidence="2" type="ORF">Dsimw501_GD26826</name>
</gene>